<dbReference type="SUPFAM" id="SSF111369">
    <property type="entry name" value="HlyD-like secretion proteins"/>
    <property type="match status" value="1"/>
</dbReference>
<protein>
    <submittedName>
        <fullName evidence="7">Cation efflux system protein</fullName>
    </submittedName>
</protein>
<feature type="domain" description="CzcB-like barrel-sandwich hybrid" evidence="6">
    <location>
        <begin position="71"/>
        <end position="216"/>
    </location>
</feature>
<dbReference type="Gene3D" id="2.40.30.170">
    <property type="match status" value="1"/>
</dbReference>
<dbReference type="STRING" id="313596.RB2501_05415"/>
<evidence type="ECO:0000259" key="6">
    <source>
        <dbReference type="Pfam" id="PF25973"/>
    </source>
</evidence>
<dbReference type="GO" id="GO:0030313">
    <property type="term" value="C:cell envelope"/>
    <property type="evidence" value="ECO:0007669"/>
    <property type="project" value="TreeGrafter"/>
</dbReference>
<dbReference type="PANTHER" id="PTHR30097">
    <property type="entry name" value="CATION EFFLUX SYSTEM PROTEIN CUSB"/>
    <property type="match status" value="1"/>
</dbReference>
<sequence>MLLLAVGLGACNSRENPAGNLADREPAGDIVLISPEQFDGNGMQLGHPQMRNFAEILEVSGTIDVPPENRAVVSAVRGGFVKSISLLVGDRVRKGQRIAALENPEFLQLQQDYLETREQLPYKKAEYRRQKTLYGEKISSEKSYLQAESDYKTALARLGGLGSQLKLLNFDPETLEPGNLRAESQVYAPIAGSVTQVNVIKGAFVSQATEIVEIVDDDHIHLELTVYEKDIGKLRIGQPIRFSLPEQSGQQYNAEVYLIGTSIGPDRTVKVHAHLAEATGANLLVGMFVRAQIELGDPGTGENSGSTSVTGARDNASPSAMLSLPEGAVVTQGGQSYILVLEEQREDGYRMRQIPISTGQKARGFVAVTGDGLSRETTVLVRGAFSLIAAP</sequence>
<dbReference type="Pfam" id="PF25973">
    <property type="entry name" value="BSH_CzcB"/>
    <property type="match status" value="1"/>
</dbReference>
<dbReference type="NCBIfam" id="TIGR01730">
    <property type="entry name" value="RND_mfp"/>
    <property type="match status" value="1"/>
</dbReference>
<name>A4CHA3_ROBBH</name>
<dbReference type="EMBL" id="CP001712">
    <property type="protein sequence ID" value="EAR16311.1"/>
    <property type="molecule type" value="Genomic_DNA"/>
</dbReference>
<feature type="region of interest" description="Disordered" evidence="3">
    <location>
        <begin position="297"/>
        <end position="317"/>
    </location>
</feature>
<dbReference type="InterPro" id="IPR051909">
    <property type="entry name" value="MFP_Cation_Efflux"/>
</dbReference>
<dbReference type="Gene3D" id="2.40.420.20">
    <property type="match status" value="1"/>
</dbReference>
<accession>A4CHA3</accession>
<evidence type="ECO:0000256" key="1">
    <source>
        <dbReference type="ARBA" id="ARBA00009477"/>
    </source>
</evidence>
<dbReference type="InterPro" id="IPR058647">
    <property type="entry name" value="BSH_CzcB-like"/>
</dbReference>
<dbReference type="InterPro" id="IPR058792">
    <property type="entry name" value="Beta-barrel_RND_2"/>
</dbReference>
<evidence type="ECO:0000256" key="3">
    <source>
        <dbReference type="SAM" id="MobiDB-lite"/>
    </source>
</evidence>
<dbReference type="GO" id="GO:0016020">
    <property type="term" value="C:membrane"/>
    <property type="evidence" value="ECO:0007669"/>
    <property type="project" value="InterPro"/>
</dbReference>
<evidence type="ECO:0000259" key="5">
    <source>
        <dbReference type="Pfam" id="PF25954"/>
    </source>
</evidence>
<evidence type="ECO:0000313" key="7">
    <source>
        <dbReference type="EMBL" id="EAR16311.1"/>
    </source>
</evidence>
<proteinExistence type="inferred from homology"/>
<feature type="compositionally biased region" description="Polar residues" evidence="3">
    <location>
        <begin position="301"/>
        <end position="317"/>
    </location>
</feature>
<dbReference type="AlphaFoldDB" id="A4CHA3"/>
<evidence type="ECO:0000256" key="2">
    <source>
        <dbReference type="ARBA" id="ARBA00022448"/>
    </source>
</evidence>
<organism evidence="7 8">
    <name type="scientific">Robiginitalea biformata (strain ATCC BAA-864 / DSM 15991 / KCTC 12146 / HTCC2501)</name>
    <dbReference type="NCBI Taxonomy" id="313596"/>
    <lineage>
        <taxon>Bacteria</taxon>
        <taxon>Pseudomonadati</taxon>
        <taxon>Bacteroidota</taxon>
        <taxon>Flavobacteriia</taxon>
        <taxon>Flavobacteriales</taxon>
        <taxon>Flavobacteriaceae</taxon>
        <taxon>Robiginitalea</taxon>
    </lineage>
</organism>
<keyword evidence="8" id="KW-1185">Reference proteome</keyword>
<dbReference type="GO" id="GO:0022857">
    <property type="term" value="F:transmembrane transporter activity"/>
    <property type="evidence" value="ECO:0007669"/>
    <property type="project" value="InterPro"/>
</dbReference>
<dbReference type="Gene3D" id="2.40.50.100">
    <property type="match status" value="1"/>
</dbReference>
<comment type="similarity">
    <text evidence="1">Belongs to the membrane fusion protein (MFP) (TC 8.A.1) family.</text>
</comment>
<feature type="domain" description="CzcB-like alpha-helical hairpin" evidence="4">
    <location>
        <begin position="109"/>
        <end position="158"/>
    </location>
</feature>
<dbReference type="InterPro" id="IPR058648">
    <property type="entry name" value="HH_CzcB-like"/>
</dbReference>
<reference evidence="7 8" key="1">
    <citation type="journal article" date="2009" name="J. Bacteriol.">
        <title>Complete genome sequence of Robiginitalea biformata HTCC2501.</title>
        <authorList>
            <person name="Oh H.M."/>
            <person name="Giovannoni S.J."/>
            <person name="Lee K."/>
            <person name="Ferriera S."/>
            <person name="Johnson J."/>
            <person name="Cho J.C."/>
        </authorList>
    </citation>
    <scope>NUCLEOTIDE SEQUENCE [LARGE SCALE GENOMIC DNA]</scope>
    <source>
        <strain evidence="8">ATCC BAA-864 / HTCC2501 / KCTC 12146</strain>
    </source>
</reference>
<dbReference type="InterPro" id="IPR006143">
    <property type="entry name" value="RND_pump_MFP"/>
</dbReference>
<dbReference type="GO" id="GO:0015679">
    <property type="term" value="P:plasma membrane copper ion transport"/>
    <property type="evidence" value="ECO:0007669"/>
    <property type="project" value="TreeGrafter"/>
</dbReference>
<evidence type="ECO:0000313" key="8">
    <source>
        <dbReference type="Proteomes" id="UP000009049"/>
    </source>
</evidence>
<dbReference type="Proteomes" id="UP000009049">
    <property type="component" value="Chromosome"/>
</dbReference>
<dbReference type="GO" id="GO:0060003">
    <property type="term" value="P:copper ion export"/>
    <property type="evidence" value="ECO:0007669"/>
    <property type="project" value="TreeGrafter"/>
</dbReference>
<dbReference type="Pfam" id="PF25893">
    <property type="entry name" value="HH_CzcB"/>
    <property type="match status" value="1"/>
</dbReference>
<dbReference type="eggNOG" id="COG0845">
    <property type="taxonomic scope" value="Bacteria"/>
</dbReference>
<dbReference type="HOGENOM" id="CLU_018816_13_2_10"/>
<feature type="domain" description="CusB-like beta-barrel" evidence="5">
    <location>
        <begin position="222"/>
        <end position="293"/>
    </location>
</feature>
<evidence type="ECO:0000259" key="4">
    <source>
        <dbReference type="Pfam" id="PF25893"/>
    </source>
</evidence>
<dbReference type="KEGG" id="rbi:RB2501_05415"/>
<gene>
    <name evidence="7" type="ordered locus">RB2501_05415</name>
</gene>
<dbReference type="Pfam" id="PF25954">
    <property type="entry name" value="Beta-barrel_RND_2"/>
    <property type="match status" value="1"/>
</dbReference>
<dbReference type="Gene3D" id="1.10.287.470">
    <property type="entry name" value="Helix hairpin bin"/>
    <property type="match status" value="1"/>
</dbReference>
<keyword evidence="2" id="KW-0813">Transport</keyword>
<dbReference type="PANTHER" id="PTHR30097:SF4">
    <property type="entry name" value="SLR6042 PROTEIN"/>
    <property type="match status" value="1"/>
</dbReference>